<gene>
    <name evidence="3" type="ORF">BTO23_03360</name>
    <name evidence="2" type="ORF">GCM10007855_28560</name>
</gene>
<reference evidence="2" key="4">
    <citation type="submission" date="2023-01" db="EMBL/GenBank/DDBJ databases">
        <title>Draft genome sequence of Aliivibrio sifiae strain NBRC 105001.</title>
        <authorList>
            <person name="Sun Q."/>
            <person name="Mori K."/>
        </authorList>
    </citation>
    <scope>NUCLEOTIDE SEQUENCE</scope>
    <source>
        <strain evidence="2">NBRC 105001</strain>
    </source>
</reference>
<dbReference type="EMBL" id="BSOU01000007">
    <property type="protein sequence ID" value="GLR75982.1"/>
    <property type="molecule type" value="Genomic_DNA"/>
</dbReference>
<evidence type="ECO:0000313" key="5">
    <source>
        <dbReference type="Proteomes" id="UP001156660"/>
    </source>
</evidence>
<comment type="caution">
    <text evidence="3">The sequence shown here is derived from an EMBL/GenBank/DDBJ whole genome shotgun (WGS) entry which is preliminary data.</text>
</comment>
<evidence type="ECO:0008006" key="6">
    <source>
        <dbReference type="Google" id="ProtNLM"/>
    </source>
</evidence>
<accession>A0A2S7XHK1</accession>
<feature type="region of interest" description="Disordered" evidence="1">
    <location>
        <begin position="32"/>
        <end position="72"/>
    </location>
</feature>
<dbReference type="AlphaFoldDB" id="A0A2S7XHK1"/>
<evidence type="ECO:0000256" key="1">
    <source>
        <dbReference type="SAM" id="MobiDB-lite"/>
    </source>
</evidence>
<dbReference type="EMBL" id="MSCP01000001">
    <property type="protein sequence ID" value="PQJ93146.1"/>
    <property type="molecule type" value="Genomic_DNA"/>
</dbReference>
<dbReference type="Proteomes" id="UP001156660">
    <property type="component" value="Unassembled WGS sequence"/>
</dbReference>
<proteinExistence type="predicted"/>
<reference evidence="3 4" key="2">
    <citation type="submission" date="2016-12" db="EMBL/GenBank/DDBJ databases">
        <title>Diversity of luminous bacteria.</title>
        <authorList>
            <person name="Yoshizawa S."/>
            <person name="Kogure K."/>
        </authorList>
    </citation>
    <scope>NUCLEOTIDE SEQUENCE [LARGE SCALE GENOMIC DNA]</scope>
    <source>
        <strain evidence="3 4">NBRC 105001</strain>
    </source>
</reference>
<organism evidence="3 4">
    <name type="scientific">Aliivibrio sifiae</name>
    <dbReference type="NCBI Taxonomy" id="566293"/>
    <lineage>
        <taxon>Bacteria</taxon>
        <taxon>Pseudomonadati</taxon>
        <taxon>Pseudomonadota</taxon>
        <taxon>Gammaproteobacteria</taxon>
        <taxon>Vibrionales</taxon>
        <taxon>Vibrionaceae</taxon>
        <taxon>Aliivibrio</taxon>
    </lineage>
</organism>
<dbReference type="OrthoDB" id="5864577at2"/>
<evidence type="ECO:0000313" key="4">
    <source>
        <dbReference type="Proteomes" id="UP000239273"/>
    </source>
</evidence>
<protein>
    <recommendedName>
        <fullName evidence="6">Phage virion morphogenesis protein</fullName>
    </recommendedName>
</protein>
<reference evidence="2" key="1">
    <citation type="journal article" date="2014" name="Int. J. Syst. Evol. Microbiol.">
        <title>Complete genome of a new Firmicutes species belonging to the dominant human colonic microbiota ('Ruminococcus bicirculans') reveals two chromosomes and a selective capacity to utilize plant glucans.</title>
        <authorList>
            <consortium name="NISC Comparative Sequencing Program"/>
            <person name="Wegmann U."/>
            <person name="Louis P."/>
            <person name="Goesmann A."/>
            <person name="Henrissat B."/>
            <person name="Duncan S.H."/>
            <person name="Flint H.J."/>
        </authorList>
    </citation>
    <scope>NUCLEOTIDE SEQUENCE</scope>
    <source>
        <strain evidence="2">NBRC 105001</strain>
    </source>
</reference>
<dbReference type="RefSeq" id="WP_105062939.1">
    <property type="nucleotide sequence ID" value="NZ_BSOU01000007.1"/>
</dbReference>
<reference evidence="5" key="3">
    <citation type="journal article" date="2019" name="Int. J. Syst. Evol. Microbiol.">
        <title>The Global Catalogue of Microorganisms (GCM) 10K type strain sequencing project: providing services to taxonomists for standard genome sequencing and annotation.</title>
        <authorList>
            <consortium name="The Broad Institute Genomics Platform"/>
            <consortium name="The Broad Institute Genome Sequencing Center for Infectious Disease"/>
            <person name="Wu L."/>
            <person name="Ma J."/>
        </authorList>
    </citation>
    <scope>NUCLEOTIDE SEQUENCE [LARGE SCALE GENOMIC DNA]</scope>
    <source>
        <strain evidence="5">NBRC 105001</strain>
    </source>
</reference>
<dbReference type="Proteomes" id="UP000239273">
    <property type="component" value="Unassembled WGS sequence"/>
</dbReference>
<sequence length="222" mass="24746">MISITPDKKTELAVLETVKALSLPPKKRERILAKASKASVKQSKKNARAQKTPNGSPWEKRKSRRKGKMQSGIARYMTVTKVSASGATIGWKVAQSAKVAFIHHHGIDQKGSKAQSIKVLKKSGVNSDSAATRTQAKRLRELDYKVFSRRLSPKGRKGKLRKPPLKWITENLSVGQAGLIIRILSDKSPLSRWDVPMPARPFAEIDRKALTTMTRNEMRGQK</sequence>
<evidence type="ECO:0000313" key="3">
    <source>
        <dbReference type="EMBL" id="PQJ93146.1"/>
    </source>
</evidence>
<name>A0A2S7XHK1_9GAMM</name>
<evidence type="ECO:0000313" key="2">
    <source>
        <dbReference type="EMBL" id="GLR75982.1"/>
    </source>
</evidence>
<keyword evidence="5" id="KW-1185">Reference proteome</keyword>